<name>A0A150FWZ4_GONPE</name>
<evidence type="ECO:0000313" key="4">
    <source>
        <dbReference type="EMBL" id="KXZ42144.1"/>
    </source>
</evidence>
<evidence type="ECO:0000256" key="1">
    <source>
        <dbReference type="ARBA" id="ARBA00004430"/>
    </source>
</evidence>
<dbReference type="InterPro" id="IPR032675">
    <property type="entry name" value="LRR_dom_sf"/>
</dbReference>
<keyword evidence="2" id="KW-0433">Leucine-rich repeat</keyword>
<keyword evidence="3" id="KW-0677">Repeat</keyword>
<comment type="subcellular location">
    <subcellularLocation>
        <location evidence="1">Cytoplasm</location>
        <location evidence="1">Cytoskeleton</location>
        <location evidence="1">Cilium axoneme</location>
    </subcellularLocation>
</comment>
<evidence type="ECO:0000256" key="2">
    <source>
        <dbReference type="ARBA" id="ARBA00022614"/>
    </source>
</evidence>
<accession>A0A150FWZ4</accession>
<evidence type="ECO:0000313" key="5">
    <source>
        <dbReference type="Proteomes" id="UP000075714"/>
    </source>
</evidence>
<dbReference type="SUPFAM" id="SSF52058">
    <property type="entry name" value="L domain-like"/>
    <property type="match status" value="1"/>
</dbReference>
<protein>
    <submittedName>
        <fullName evidence="4">Uncharacterized protein</fullName>
    </submittedName>
</protein>
<reference evidence="5" key="1">
    <citation type="journal article" date="2016" name="Nat. Commun.">
        <title>The Gonium pectorale genome demonstrates co-option of cell cycle regulation during the evolution of multicellularity.</title>
        <authorList>
            <person name="Hanschen E.R."/>
            <person name="Marriage T.N."/>
            <person name="Ferris P.J."/>
            <person name="Hamaji T."/>
            <person name="Toyoda A."/>
            <person name="Fujiyama A."/>
            <person name="Neme R."/>
            <person name="Noguchi H."/>
            <person name="Minakuchi Y."/>
            <person name="Suzuki M."/>
            <person name="Kawai-Toyooka H."/>
            <person name="Smith D.R."/>
            <person name="Sparks H."/>
            <person name="Anderson J."/>
            <person name="Bakaric R."/>
            <person name="Luria V."/>
            <person name="Karger A."/>
            <person name="Kirschner M.W."/>
            <person name="Durand P.M."/>
            <person name="Michod R.E."/>
            <person name="Nozaki H."/>
            <person name="Olson B.J."/>
        </authorList>
    </citation>
    <scope>NUCLEOTIDE SEQUENCE [LARGE SCALE GENOMIC DNA]</scope>
    <source>
        <strain evidence="5">NIES-2863</strain>
    </source>
</reference>
<dbReference type="InterPro" id="IPR050216">
    <property type="entry name" value="LRR_domain-containing"/>
</dbReference>
<dbReference type="PANTHER" id="PTHR48051:SF46">
    <property type="entry name" value="LEUCINE RICH REPEAT-CONTAINING DOMAIN PROTEIN"/>
    <property type="match status" value="1"/>
</dbReference>
<sequence length="482" mass="49929">MFARPSLGPLATLRGSSVVAWADARAGPVQHLLLDFGSASHDFSGHALESLLRAANRGPRGLRTLRLMGAAVGQDSYEMLARLKGLAELHVSGLPQGFLAGTLPFLASLSSLTRLSFTPEAFQFAVAVPALPINLQSLTLSQLWLSKLPSLASSAPRLRELELLRCYLVDGALTALNGLAALTRLRLDGSSLTTHTGGRMGWEAGAQWPAPGACPGLLELTLAGCSLRELPAAALVRFAPDLQLLDLSGNPDLGGASTVPDAAAGAASVACLPHELSQLTSLSEVRLAGCGLTALPTALLRCPALTALDLSSNSLSALPLPLVPLRPNPATAYLASRPAAALVRPGSAAAMALAAGARAAQGAAATPGLEAAFAEQLVRLNIATNRFTLWPQARTRPRAPPRTDPGTQGLTACRNLRELVLGAPLLARAAEGDLERCVAALPGLARLEVRGVNFEPRAVRSLLAVQRLAGARGRPVVDVQGL</sequence>
<keyword evidence="5" id="KW-1185">Reference proteome</keyword>
<gene>
    <name evidence="4" type="ORF">GPECTOR_196g336</name>
</gene>
<dbReference type="STRING" id="33097.A0A150FWZ4"/>
<dbReference type="Gene3D" id="3.80.10.10">
    <property type="entry name" value="Ribonuclease Inhibitor"/>
    <property type="match status" value="2"/>
</dbReference>
<comment type="caution">
    <text evidence="4">The sequence shown here is derived from an EMBL/GenBank/DDBJ whole genome shotgun (WGS) entry which is preliminary data.</text>
</comment>
<dbReference type="EMBL" id="LSYV01000195">
    <property type="protein sequence ID" value="KXZ42144.1"/>
    <property type="molecule type" value="Genomic_DNA"/>
</dbReference>
<dbReference type="Proteomes" id="UP000075714">
    <property type="component" value="Unassembled WGS sequence"/>
</dbReference>
<dbReference type="PANTHER" id="PTHR48051">
    <property type="match status" value="1"/>
</dbReference>
<dbReference type="AlphaFoldDB" id="A0A150FWZ4"/>
<proteinExistence type="predicted"/>
<evidence type="ECO:0000256" key="3">
    <source>
        <dbReference type="ARBA" id="ARBA00022737"/>
    </source>
</evidence>
<dbReference type="GO" id="GO:0005930">
    <property type="term" value="C:axoneme"/>
    <property type="evidence" value="ECO:0007669"/>
    <property type="project" value="UniProtKB-SubCell"/>
</dbReference>
<dbReference type="OrthoDB" id="538485at2759"/>
<organism evidence="4 5">
    <name type="scientific">Gonium pectorale</name>
    <name type="common">Green alga</name>
    <dbReference type="NCBI Taxonomy" id="33097"/>
    <lineage>
        <taxon>Eukaryota</taxon>
        <taxon>Viridiplantae</taxon>
        <taxon>Chlorophyta</taxon>
        <taxon>core chlorophytes</taxon>
        <taxon>Chlorophyceae</taxon>
        <taxon>CS clade</taxon>
        <taxon>Chlamydomonadales</taxon>
        <taxon>Volvocaceae</taxon>
        <taxon>Gonium</taxon>
    </lineage>
</organism>